<name>A0A8X6LFT2_TRICU</name>
<proteinExistence type="predicted"/>
<evidence type="ECO:0000313" key="2">
    <source>
        <dbReference type="Proteomes" id="UP000887116"/>
    </source>
</evidence>
<protein>
    <submittedName>
        <fullName evidence="1">Uncharacterized protein</fullName>
    </submittedName>
</protein>
<gene>
    <name evidence="1" type="ORF">TNCT_63481</name>
</gene>
<organism evidence="1 2">
    <name type="scientific">Trichonephila clavata</name>
    <name type="common">Joro spider</name>
    <name type="synonym">Nephila clavata</name>
    <dbReference type="NCBI Taxonomy" id="2740835"/>
    <lineage>
        <taxon>Eukaryota</taxon>
        <taxon>Metazoa</taxon>
        <taxon>Ecdysozoa</taxon>
        <taxon>Arthropoda</taxon>
        <taxon>Chelicerata</taxon>
        <taxon>Arachnida</taxon>
        <taxon>Araneae</taxon>
        <taxon>Araneomorphae</taxon>
        <taxon>Entelegynae</taxon>
        <taxon>Araneoidea</taxon>
        <taxon>Nephilidae</taxon>
        <taxon>Trichonephila</taxon>
    </lineage>
</organism>
<keyword evidence="2" id="KW-1185">Reference proteome</keyword>
<comment type="caution">
    <text evidence="1">The sequence shown here is derived from an EMBL/GenBank/DDBJ whole genome shotgun (WGS) entry which is preliminary data.</text>
</comment>
<evidence type="ECO:0000313" key="1">
    <source>
        <dbReference type="EMBL" id="GFR06822.1"/>
    </source>
</evidence>
<reference evidence="1" key="1">
    <citation type="submission" date="2020-07" db="EMBL/GenBank/DDBJ databases">
        <title>Multicomponent nature underlies the extraordinary mechanical properties of spider dragline silk.</title>
        <authorList>
            <person name="Kono N."/>
            <person name="Nakamura H."/>
            <person name="Mori M."/>
            <person name="Yoshida Y."/>
            <person name="Ohtoshi R."/>
            <person name="Malay A.D."/>
            <person name="Moran D.A.P."/>
            <person name="Tomita M."/>
            <person name="Numata K."/>
            <person name="Arakawa K."/>
        </authorList>
    </citation>
    <scope>NUCLEOTIDE SEQUENCE</scope>
</reference>
<dbReference type="AlphaFoldDB" id="A0A8X6LFT2"/>
<sequence>MFVIFAYEDINYLTGKYTSLCDLTSATYRPEIIKKKKRINSRDFIMSVLKKILAIFANIHQHSHTANFKKPRDCDRMDRLVHPSNLFPSNQLAI</sequence>
<dbReference type="EMBL" id="BMAO01016180">
    <property type="protein sequence ID" value="GFR06822.1"/>
    <property type="molecule type" value="Genomic_DNA"/>
</dbReference>
<dbReference type="Proteomes" id="UP000887116">
    <property type="component" value="Unassembled WGS sequence"/>
</dbReference>
<accession>A0A8X6LFT2</accession>